<accession>A0A1Y2BF55</accession>
<gene>
    <name evidence="1" type="ORF">BCR33DRAFT_532917</name>
</gene>
<proteinExistence type="predicted"/>
<sequence>MPTQREVYTALLGMEKLGPYLSFYGSCDAARLAMAEFDHTFCIPSLSAEKMLIRFGLPKNILGMAYFNKQVHLRMAQELNNGVPGKRDLQEEIKFEEKIKQERIDSDMKIDDEVKSEDCVSGVKNEGGSRVSVVCE</sequence>
<dbReference type="AlphaFoldDB" id="A0A1Y2BF55"/>
<comment type="caution">
    <text evidence="1">The sequence shown here is derived from an EMBL/GenBank/DDBJ whole genome shotgun (WGS) entry which is preliminary data.</text>
</comment>
<evidence type="ECO:0000313" key="1">
    <source>
        <dbReference type="EMBL" id="ORY32705.1"/>
    </source>
</evidence>
<keyword evidence="2" id="KW-1185">Reference proteome</keyword>
<dbReference type="Proteomes" id="UP000193642">
    <property type="component" value="Unassembled WGS sequence"/>
</dbReference>
<organism evidence="1 2">
    <name type="scientific">Rhizoclosmatium globosum</name>
    <dbReference type="NCBI Taxonomy" id="329046"/>
    <lineage>
        <taxon>Eukaryota</taxon>
        <taxon>Fungi</taxon>
        <taxon>Fungi incertae sedis</taxon>
        <taxon>Chytridiomycota</taxon>
        <taxon>Chytridiomycota incertae sedis</taxon>
        <taxon>Chytridiomycetes</taxon>
        <taxon>Chytridiales</taxon>
        <taxon>Chytriomycetaceae</taxon>
        <taxon>Rhizoclosmatium</taxon>
    </lineage>
</organism>
<dbReference type="EMBL" id="MCGO01000070">
    <property type="protein sequence ID" value="ORY32705.1"/>
    <property type="molecule type" value="Genomic_DNA"/>
</dbReference>
<reference evidence="1 2" key="1">
    <citation type="submission" date="2016-07" db="EMBL/GenBank/DDBJ databases">
        <title>Pervasive Adenine N6-methylation of Active Genes in Fungi.</title>
        <authorList>
            <consortium name="DOE Joint Genome Institute"/>
            <person name="Mondo S.J."/>
            <person name="Dannebaum R.O."/>
            <person name="Kuo R.C."/>
            <person name="Labutti K."/>
            <person name="Haridas S."/>
            <person name="Kuo A."/>
            <person name="Salamov A."/>
            <person name="Ahrendt S.R."/>
            <person name="Lipzen A."/>
            <person name="Sullivan W."/>
            <person name="Andreopoulos W.B."/>
            <person name="Clum A."/>
            <person name="Lindquist E."/>
            <person name="Daum C."/>
            <person name="Ramamoorthy G.K."/>
            <person name="Gryganskyi A."/>
            <person name="Culley D."/>
            <person name="Magnuson J.K."/>
            <person name="James T.Y."/>
            <person name="O'Malley M.A."/>
            <person name="Stajich J.E."/>
            <person name="Spatafora J.W."/>
            <person name="Visel A."/>
            <person name="Grigoriev I.V."/>
        </authorList>
    </citation>
    <scope>NUCLEOTIDE SEQUENCE [LARGE SCALE GENOMIC DNA]</scope>
    <source>
        <strain evidence="1 2">JEL800</strain>
    </source>
</reference>
<evidence type="ECO:0000313" key="2">
    <source>
        <dbReference type="Proteomes" id="UP000193642"/>
    </source>
</evidence>
<name>A0A1Y2BF55_9FUNG</name>
<protein>
    <submittedName>
        <fullName evidence="1">Uncharacterized protein</fullName>
    </submittedName>
</protein>